<dbReference type="AlphaFoldDB" id="A3KAV8"/>
<evidence type="ECO:0000313" key="2">
    <source>
        <dbReference type="Proteomes" id="UP000005713"/>
    </source>
</evidence>
<keyword evidence="2" id="KW-1185">Reference proteome</keyword>
<accession>A3KAV8</accession>
<organism evidence="1 2">
    <name type="scientific">Sagittula stellata (strain ATCC 700073 / DSM 11524 / E-37)</name>
    <dbReference type="NCBI Taxonomy" id="388399"/>
    <lineage>
        <taxon>Bacteria</taxon>
        <taxon>Pseudomonadati</taxon>
        <taxon>Pseudomonadota</taxon>
        <taxon>Alphaproteobacteria</taxon>
        <taxon>Rhodobacterales</taxon>
        <taxon>Roseobacteraceae</taxon>
        <taxon>Sagittula</taxon>
    </lineage>
</organism>
<dbReference type="EMBL" id="AAYA01000026">
    <property type="protein sequence ID" value="EBA05686.1"/>
    <property type="molecule type" value="Genomic_DNA"/>
</dbReference>
<dbReference type="OrthoDB" id="7363897at2"/>
<dbReference type="RefSeq" id="WP_005863995.1">
    <property type="nucleotide sequence ID" value="NZ_AAYA01000026.1"/>
</dbReference>
<dbReference type="Proteomes" id="UP000005713">
    <property type="component" value="Unassembled WGS sequence"/>
</dbReference>
<reference evidence="1 2" key="1">
    <citation type="submission" date="2006-06" db="EMBL/GenBank/DDBJ databases">
        <authorList>
            <person name="Moran M.A."/>
            <person name="Ferriera S."/>
            <person name="Johnson J."/>
            <person name="Kravitz S."/>
            <person name="Beeson K."/>
            <person name="Sutton G."/>
            <person name="Rogers Y.-H."/>
            <person name="Friedman R."/>
            <person name="Frazier M."/>
            <person name="Venter J.C."/>
        </authorList>
    </citation>
    <scope>NUCLEOTIDE SEQUENCE [LARGE SCALE GENOMIC DNA]</scope>
    <source>
        <strain evidence="1 2">E-37</strain>
    </source>
</reference>
<proteinExistence type="predicted"/>
<protein>
    <submittedName>
        <fullName evidence="1">Uncharacterized protein</fullName>
    </submittedName>
</protein>
<sequence length="70" mass="7999">MIELLFVTCMAAAPGDMDMCRERSLVFTDVTPMACMMGAQPQLARWVNEHPNERIQSWKCRAVDHSERDA</sequence>
<evidence type="ECO:0000313" key="1">
    <source>
        <dbReference type="EMBL" id="EBA05686.1"/>
    </source>
</evidence>
<name>A3KAV8_SAGS3</name>
<gene>
    <name evidence="1" type="ORF">SSE37_03270</name>
</gene>
<comment type="caution">
    <text evidence="1">The sequence shown here is derived from an EMBL/GenBank/DDBJ whole genome shotgun (WGS) entry which is preliminary data.</text>
</comment>